<protein>
    <submittedName>
        <fullName evidence="2">Uncharacterized protein</fullName>
    </submittedName>
</protein>
<keyword evidence="1" id="KW-0732">Signal</keyword>
<comment type="caution">
    <text evidence="2">The sequence shown here is derived from an EMBL/GenBank/DDBJ whole genome shotgun (WGS) entry which is preliminary data.</text>
</comment>
<evidence type="ECO:0000313" key="2">
    <source>
        <dbReference type="EMBL" id="MCG2420393.1"/>
    </source>
</evidence>
<evidence type="ECO:0000256" key="1">
    <source>
        <dbReference type="SAM" id="SignalP"/>
    </source>
</evidence>
<reference evidence="2" key="1">
    <citation type="submission" date="2021-09" db="EMBL/GenBank/DDBJ databases">
        <title>Genome of Aequorivita sp. strain F47161.</title>
        <authorList>
            <person name="Wang Y."/>
        </authorList>
    </citation>
    <scope>NUCLEOTIDE SEQUENCE</scope>
    <source>
        <strain evidence="2">F47161</strain>
    </source>
</reference>
<dbReference type="RefSeq" id="WP_237604169.1">
    <property type="nucleotide sequence ID" value="NZ_JAIRBA010000045.1"/>
</dbReference>
<feature type="chain" id="PRO_5040838813" evidence="1">
    <location>
        <begin position="19"/>
        <end position="522"/>
    </location>
</feature>
<dbReference type="AlphaFoldDB" id="A0A9X1U4A0"/>
<proteinExistence type="predicted"/>
<sequence>MRTIIISLCLFLGAMAHAQQDSLKISASEIFKDEKYKTTLLFAKEDTNGDIFTVRNFYSRVSNPKGYYIEHYNKDLKLLKRTEVEVNRNEIKGLFLTEDSVVLLQFQYNYKAKEYAFATLTSSKENFSFVEKEIYTLDRTRLNKYDHFGIRSEPEYNLHHNFNFGDIVASENGEYLALNLFTKTKDGSALLVIAFNKKFEKIYEYEYESLLTLKEIDAKNLQLQYFNMVMDNEGSVYFLGRVFNNGDIILEKKDAPNYYFILFSADANSKKQQLISIESNNIIRSLQLINKANKLAAVGLYTNPSTTGFFDNYMGYSGVVRFNFDSKTLGTSSESFQPFSEEFMTEKYGKVKEKLKTFLSYRSTFMLENGDIILNAEEFWMDGSGDYVNANRIYNDIISCRISNDGELVWAKNINKKQSAWSLNNIPFLSYASTTKNNVSYYFVNAASDLKILKNNEVEFKEGPRLYLLKIFETGAFRYEKILYPDIYNAHLGLRFGVLLNESDILVQAESNKKPMMVKLAF</sequence>
<keyword evidence="3" id="KW-1185">Reference proteome</keyword>
<gene>
    <name evidence="2" type="ORF">K8089_15310</name>
</gene>
<accession>A0A9X1U4A0</accession>
<name>A0A9X1U4A0_9FLAO</name>
<evidence type="ECO:0000313" key="3">
    <source>
        <dbReference type="Proteomes" id="UP001139461"/>
    </source>
</evidence>
<dbReference type="EMBL" id="JAIRBA010000045">
    <property type="protein sequence ID" value="MCG2420393.1"/>
    <property type="molecule type" value="Genomic_DNA"/>
</dbReference>
<organism evidence="2 3">
    <name type="scientific">Aequorivita vitellina</name>
    <dbReference type="NCBI Taxonomy" id="2874475"/>
    <lineage>
        <taxon>Bacteria</taxon>
        <taxon>Pseudomonadati</taxon>
        <taxon>Bacteroidota</taxon>
        <taxon>Flavobacteriia</taxon>
        <taxon>Flavobacteriales</taxon>
        <taxon>Flavobacteriaceae</taxon>
        <taxon>Aequorivita</taxon>
    </lineage>
</organism>
<feature type="signal peptide" evidence="1">
    <location>
        <begin position="1"/>
        <end position="18"/>
    </location>
</feature>
<dbReference type="Proteomes" id="UP001139461">
    <property type="component" value="Unassembled WGS sequence"/>
</dbReference>